<dbReference type="GeneID" id="94838346"/>
<dbReference type="Proteomes" id="UP000179807">
    <property type="component" value="Unassembled WGS sequence"/>
</dbReference>
<evidence type="ECO:0000256" key="6">
    <source>
        <dbReference type="ARBA" id="ARBA00022942"/>
    </source>
</evidence>
<evidence type="ECO:0000256" key="5">
    <source>
        <dbReference type="ARBA" id="ARBA00022801"/>
    </source>
</evidence>
<dbReference type="CDD" id="cd03761">
    <property type="entry name" value="proteasome_beta_type_5"/>
    <property type="match status" value="1"/>
</dbReference>
<dbReference type="InterPro" id="IPR029055">
    <property type="entry name" value="Ntn_hydrolases_N"/>
</dbReference>
<keyword evidence="5" id="KW-0378">Hydrolase</keyword>
<evidence type="ECO:0000313" key="11">
    <source>
        <dbReference type="EMBL" id="OHT07504.1"/>
    </source>
</evidence>
<comment type="subunit">
    <text evidence="10">Component of the proteasome complex.</text>
</comment>
<comment type="similarity">
    <text evidence="10">Belongs to the peptidase T1B family.</text>
</comment>
<comment type="catalytic activity">
    <reaction evidence="1">
        <text>Cleavage of peptide bonds with very broad specificity.</text>
        <dbReference type="EC" id="3.4.25.1"/>
    </reaction>
</comment>
<keyword evidence="2 10" id="KW-0963">Cytoplasm</keyword>
<feature type="active site" description="Nucleophile" evidence="9">
    <location>
        <position position="86"/>
    </location>
</feature>
<evidence type="ECO:0000256" key="7">
    <source>
        <dbReference type="ARBA" id="ARBA00023145"/>
    </source>
</evidence>
<dbReference type="GO" id="GO:0005839">
    <property type="term" value="C:proteasome core complex"/>
    <property type="evidence" value="ECO:0007669"/>
    <property type="project" value="InterPro"/>
</dbReference>
<accession>A0A1J4K9C2</accession>
<sequence length="288" mass="32126">MSLFTILKKLIYLQIGYPTNYQFINFHFLQMSGLQFPQHDVIDGENQAPLQPANVEDPCGFIKNHLHFNYTNDAPDSNRIAAYHGTTCLSFIYKGGIVVAVDSRATGGSFIFSGTVMKILDIAPNMIGTMAGGAADCQYWLRSLSRICRLHNFRYQQPLTVAAASKILVNELYSYKGYNLSIGTMICGYDSTGPHIFYIDNDGSRLEGKRFSVGSGSTYAYGVLDTCYKYEMTKEEACDLGRKAIYHATYRDSGSGGRVTVVHIDENGAQRISQTDVFDIHDFDKKVE</sequence>
<dbReference type="Gene3D" id="3.60.20.10">
    <property type="entry name" value="Glutamine Phosphoribosylpyrophosphate, subunit 1, domain 1"/>
    <property type="match status" value="1"/>
</dbReference>
<dbReference type="InterPro" id="IPR016050">
    <property type="entry name" value="Proteasome_bsu_CS"/>
</dbReference>
<keyword evidence="4" id="KW-0888">Threonine protease</keyword>
<dbReference type="GO" id="GO:0005737">
    <property type="term" value="C:cytoplasm"/>
    <property type="evidence" value="ECO:0007669"/>
    <property type="project" value="UniProtKB-SubCell"/>
</dbReference>
<dbReference type="FunFam" id="3.60.20.10:FF:000051">
    <property type="entry name" value="Proteasome subunit beta"/>
    <property type="match status" value="1"/>
</dbReference>
<dbReference type="PRINTS" id="PR00141">
    <property type="entry name" value="PROTEASOME"/>
</dbReference>
<dbReference type="PANTHER" id="PTHR32194">
    <property type="entry name" value="METALLOPROTEASE TLDD"/>
    <property type="match status" value="1"/>
</dbReference>
<keyword evidence="7" id="KW-0865">Zymogen</keyword>
<dbReference type="PROSITE" id="PS00854">
    <property type="entry name" value="PROTEASOME_BETA_1"/>
    <property type="match status" value="1"/>
</dbReference>
<evidence type="ECO:0000256" key="10">
    <source>
        <dbReference type="RuleBase" id="RU004203"/>
    </source>
</evidence>
<dbReference type="Pfam" id="PF00227">
    <property type="entry name" value="Proteasome"/>
    <property type="match status" value="1"/>
</dbReference>
<comment type="function">
    <text evidence="10">Component of the proteasome, a multicatalytic proteinase complex which is characterized by its ability to cleave peptides with Arg, Phe, Tyr, Leu, and Glu adjacent to the leaving group at neutral or slightly basic pH. The proteasome has an ATP-dependent proteolytic activity.</text>
</comment>
<evidence type="ECO:0000256" key="8">
    <source>
        <dbReference type="ARBA" id="ARBA00023242"/>
    </source>
</evidence>
<dbReference type="RefSeq" id="XP_068360640.1">
    <property type="nucleotide sequence ID" value="XM_068503642.1"/>
</dbReference>
<dbReference type="PROSITE" id="PS51476">
    <property type="entry name" value="PROTEASOME_BETA_2"/>
    <property type="match status" value="1"/>
</dbReference>
<keyword evidence="3" id="KW-0645">Protease</keyword>
<dbReference type="InterPro" id="IPR023333">
    <property type="entry name" value="Proteasome_suB-type"/>
</dbReference>
<dbReference type="InterPro" id="IPR001353">
    <property type="entry name" value="Proteasome_sua/b"/>
</dbReference>
<keyword evidence="8 10" id="KW-0539">Nucleus</keyword>
<keyword evidence="12" id="KW-1185">Reference proteome</keyword>
<comment type="subcellular location">
    <subcellularLocation>
        <location evidence="10">Cytoplasm</location>
    </subcellularLocation>
    <subcellularLocation>
        <location evidence="10">Nucleus</location>
    </subcellularLocation>
</comment>
<gene>
    <name evidence="11" type="primary">psmB5</name>
    <name evidence="11" type="ORF">TRFO_24246</name>
</gene>
<dbReference type="VEuPathDB" id="TrichDB:TRFO_24246"/>
<evidence type="ECO:0000313" key="12">
    <source>
        <dbReference type="Proteomes" id="UP000179807"/>
    </source>
</evidence>
<evidence type="ECO:0000256" key="9">
    <source>
        <dbReference type="PIRSR" id="PIRSR600243-1"/>
    </source>
</evidence>
<keyword evidence="6 10" id="KW-0647">Proteasome</keyword>
<dbReference type="InterPro" id="IPR000243">
    <property type="entry name" value="Pept_T1A_subB"/>
</dbReference>
<protein>
    <recommendedName>
        <fullName evidence="10">Proteasome subunit beta</fullName>
    </recommendedName>
</protein>
<evidence type="ECO:0000256" key="1">
    <source>
        <dbReference type="ARBA" id="ARBA00001198"/>
    </source>
</evidence>
<comment type="caution">
    <text evidence="11">The sequence shown here is derived from an EMBL/GenBank/DDBJ whole genome shotgun (WGS) entry which is preliminary data.</text>
</comment>
<dbReference type="GO" id="GO:0005634">
    <property type="term" value="C:nucleus"/>
    <property type="evidence" value="ECO:0007669"/>
    <property type="project" value="UniProtKB-SubCell"/>
</dbReference>
<dbReference type="PANTHER" id="PTHR32194:SF3">
    <property type="entry name" value="PROTEASOME SUBUNIT BETA"/>
    <property type="match status" value="1"/>
</dbReference>
<dbReference type="AlphaFoldDB" id="A0A1J4K9C2"/>
<reference evidence="11" key="1">
    <citation type="submission" date="2016-10" db="EMBL/GenBank/DDBJ databases">
        <authorList>
            <person name="Benchimol M."/>
            <person name="Almeida L.G."/>
            <person name="Vasconcelos A.T."/>
            <person name="Perreira-Neves A."/>
            <person name="Rosa I.A."/>
            <person name="Tasca T."/>
            <person name="Bogo M.R."/>
            <person name="de Souza W."/>
        </authorList>
    </citation>
    <scope>NUCLEOTIDE SEQUENCE [LARGE SCALE GENOMIC DNA]</scope>
    <source>
        <strain evidence="11">K</strain>
    </source>
</reference>
<proteinExistence type="inferred from homology"/>
<evidence type="ECO:0000256" key="2">
    <source>
        <dbReference type="ARBA" id="ARBA00022490"/>
    </source>
</evidence>
<evidence type="ECO:0000256" key="4">
    <source>
        <dbReference type="ARBA" id="ARBA00022698"/>
    </source>
</evidence>
<organism evidence="11 12">
    <name type="scientific">Tritrichomonas foetus</name>
    <dbReference type="NCBI Taxonomy" id="1144522"/>
    <lineage>
        <taxon>Eukaryota</taxon>
        <taxon>Metamonada</taxon>
        <taxon>Parabasalia</taxon>
        <taxon>Tritrichomonadida</taxon>
        <taxon>Tritrichomonadidae</taxon>
        <taxon>Tritrichomonas</taxon>
    </lineage>
</organism>
<name>A0A1J4K9C2_9EUKA</name>
<evidence type="ECO:0000256" key="3">
    <source>
        <dbReference type="ARBA" id="ARBA00022670"/>
    </source>
</evidence>
<dbReference type="EMBL" id="MLAK01000694">
    <property type="protein sequence ID" value="OHT07504.1"/>
    <property type="molecule type" value="Genomic_DNA"/>
</dbReference>
<dbReference type="SUPFAM" id="SSF56235">
    <property type="entry name" value="N-terminal nucleophile aminohydrolases (Ntn hydrolases)"/>
    <property type="match status" value="1"/>
</dbReference>
<dbReference type="GO" id="GO:0051603">
    <property type="term" value="P:proteolysis involved in protein catabolic process"/>
    <property type="evidence" value="ECO:0007669"/>
    <property type="project" value="InterPro"/>
</dbReference>
<dbReference type="GO" id="GO:0004298">
    <property type="term" value="F:threonine-type endopeptidase activity"/>
    <property type="evidence" value="ECO:0007669"/>
    <property type="project" value="UniProtKB-KW"/>
</dbReference>
<dbReference type="OrthoDB" id="37597at2759"/>